<accession>A0A7U2F366</accession>
<organism evidence="4 5">
    <name type="scientific">Phaeosphaeria nodorum (strain SN15 / ATCC MYA-4574 / FGSC 10173)</name>
    <name type="common">Glume blotch fungus</name>
    <name type="synonym">Parastagonospora nodorum</name>
    <dbReference type="NCBI Taxonomy" id="321614"/>
    <lineage>
        <taxon>Eukaryota</taxon>
        <taxon>Fungi</taxon>
        <taxon>Dikarya</taxon>
        <taxon>Ascomycota</taxon>
        <taxon>Pezizomycotina</taxon>
        <taxon>Dothideomycetes</taxon>
        <taxon>Pleosporomycetidae</taxon>
        <taxon>Pleosporales</taxon>
        <taxon>Pleosporineae</taxon>
        <taxon>Phaeosphaeriaceae</taxon>
        <taxon>Parastagonospora</taxon>
    </lineage>
</organism>
<dbReference type="VEuPathDB" id="FungiDB:JI435_086000"/>
<dbReference type="AlphaFoldDB" id="A0A7U2F366"/>
<feature type="transmembrane region" description="Helical" evidence="3">
    <location>
        <begin position="6"/>
        <end position="25"/>
    </location>
</feature>
<keyword evidence="5" id="KW-1185">Reference proteome</keyword>
<evidence type="ECO:0000256" key="3">
    <source>
        <dbReference type="SAM" id="Phobius"/>
    </source>
</evidence>
<keyword evidence="3" id="KW-0472">Membrane</keyword>
<evidence type="ECO:0000313" key="5">
    <source>
        <dbReference type="Proteomes" id="UP000663193"/>
    </source>
</evidence>
<keyword evidence="3" id="KW-1133">Transmembrane helix</keyword>
<feature type="transmembrane region" description="Helical" evidence="3">
    <location>
        <begin position="56"/>
        <end position="75"/>
    </location>
</feature>
<evidence type="ECO:0000256" key="1">
    <source>
        <dbReference type="SAM" id="Coils"/>
    </source>
</evidence>
<feature type="compositionally biased region" description="Polar residues" evidence="2">
    <location>
        <begin position="743"/>
        <end position="752"/>
    </location>
</feature>
<reference evidence="5" key="1">
    <citation type="journal article" date="2021" name="BMC Genomics">
        <title>Chromosome-level genome assembly and manually-curated proteome of model necrotroph Parastagonospora nodorum Sn15 reveals a genome-wide trove of candidate effector homologs, and redundancy of virulence-related functions within an accessory chromosome.</title>
        <authorList>
            <person name="Bertazzoni S."/>
            <person name="Jones D.A.B."/>
            <person name="Phan H.T."/>
            <person name="Tan K.-C."/>
            <person name="Hane J.K."/>
        </authorList>
    </citation>
    <scope>NUCLEOTIDE SEQUENCE [LARGE SCALE GENOMIC DNA]</scope>
    <source>
        <strain evidence="5">SN15 / ATCC MYA-4574 / FGSC 10173)</strain>
    </source>
</reference>
<feature type="compositionally biased region" description="Low complexity" evidence="2">
    <location>
        <begin position="763"/>
        <end position="779"/>
    </location>
</feature>
<feature type="compositionally biased region" description="Basic and acidic residues" evidence="2">
    <location>
        <begin position="803"/>
        <end position="824"/>
    </location>
</feature>
<protein>
    <submittedName>
        <fullName evidence="4">Uncharacterized protein</fullName>
    </submittedName>
</protein>
<feature type="coiled-coil region" evidence="1">
    <location>
        <begin position="187"/>
        <end position="228"/>
    </location>
</feature>
<keyword evidence="1" id="KW-0175">Coiled coil</keyword>
<evidence type="ECO:0000256" key="2">
    <source>
        <dbReference type="SAM" id="MobiDB-lite"/>
    </source>
</evidence>
<name>A0A7U2F366_PHANO</name>
<dbReference type="Proteomes" id="UP000663193">
    <property type="component" value="Chromosome 7"/>
</dbReference>
<dbReference type="OrthoDB" id="3694095at2759"/>
<gene>
    <name evidence="4" type="ORF">JI435_086000</name>
</gene>
<sequence>MTPGETLLVAWATLVTYFLISQYPLSRYAFSVLDYVGAIFQAYKVAVVSVSGDLPASLHVLGVGLNIASFALYLIPLWSFLMRAKNLGALTRDTNQLVRRVANKLDLADARKIASLLSRKDLHRITENSLRRRMKHVQTRLDATHFKLVQQEMLNNTLATTNSEFQAQLDAAASRWQDKEKTRDETISKARNQMAAQDQTMNKLREENSELSTKVKALQQKKDEEKEAKGQYLLDVASKEGEMQELRSQHATELAKKASEIKELHNSHSTSAASKDAEMEVVKAKLTQKLTATATEQQTQLIKQAQSLTATNTELRTRCDKQQLLLDQSQSKAMATHADHQSAIAQKNDELRSLRSDHQAALAIKDNAMRKAQELLDSSIAGKDAEIQNLRKQQETALASKGSEISALQSRIDASEKQACEKIRELEDKLSTAKQVHAGELRDLHASYKSQMQSHNSEDRSSQELDTVKKNLNILDLKYKSQTKHLDKAAKESETVANEWDQFLGAIELIGSQVPRVCTEIGKKLYPCSEEISQLIKSDEDCNVALQIRRARYNIETVWEHHYKFLRAFGRELTARYPDVAALSKSVTDKLLPAVSKASVALPPAQSQPNVITSKTVTASTPKSNVPLPLIGAKCFCGFQFLSDESLESKQDHLDRCEDFQRADQASKDKTLNKVGLGPVVLKQNTSRQEEITCLNCKRIFASSASSWFYHTHLKTCKRGNPSLRDSPDSSPVFRSPMPHTSPAPSMQNGASPASHVLKSTKPAFNPSTPSFAPSTPASVNKIPPTTPAQTVKSSGGLMGRSKYADDSYVPKHRERGQLIEKRV</sequence>
<feature type="transmembrane region" description="Helical" evidence="3">
    <location>
        <begin position="32"/>
        <end position="50"/>
    </location>
</feature>
<feature type="region of interest" description="Disordered" evidence="2">
    <location>
        <begin position="719"/>
        <end position="824"/>
    </location>
</feature>
<dbReference type="EMBL" id="CP069029">
    <property type="protein sequence ID" value="QRC97626.1"/>
    <property type="molecule type" value="Genomic_DNA"/>
</dbReference>
<evidence type="ECO:0000313" key="4">
    <source>
        <dbReference type="EMBL" id="QRC97626.1"/>
    </source>
</evidence>
<keyword evidence="3" id="KW-0812">Transmembrane</keyword>
<proteinExistence type="predicted"/>